<evidence type="ECO:0000313" key="2">
    <source>
        <dbReference type="Proteomes" id="UP000199533"/>
    </source>
</evidence>
<name>A0A1I4DC47_9PROT</name>
<dbReference type="AlphaFoldDB" id="A0A1I4DC47"/>
<dbReference type="Proteomes" id="UP000199533">
    <property type="component" value="Unassembled WGS sequence"/>
</dbReference>
<proteinExistence type="predicted"/>
<accession>A0A1I4DC47</accession>
<reference evidence="2" key="1">
    <citation type="submission" date="2016-10" db="EMBL/GenBank/DDBJ databases">
        <authorList>
            <person name="Varghese N."/>
            <person name="Submissions S."/>
        </authorList>
    </citation>
    <scope>NUCLEOTIDE SEQUENCE [LARGE SCALE GENOMIC DNA]</scope>
    <source>
        <strain evidence="2">Nm69</strain>
    </source>
</reference>
<evidence type="ECO:0000313" key="1">
    <source>
        <dbReference type="EMBL" id="SFK90675.1"/>
    </source>
</evidence>
<dbReference type="EMBL" id="FOSP01000020">
    <property type="protein sequence ID" value="SFK90675.1"/>
    <property type="molecule type" value="Genomic_DNA"/>
</dbReference>
<keyword evidence="2" id="KW-1185">Reference proteome</keyword>
<dbReference type="STRING" id="52441.SAMN05216302_102036"/>
<sequence>MPANTKISYRSKINDIVKINHSIVLSVCSKMSFLVNPDLNNTSVLYLLTKLIRFVVVNGYSKMKSVVYKRS</sequence>
<gene>
    <name evidence="1" type="ORF">SAMN05216302_102036</name>
</gene>
<protein>
    <submittedName>
        <fullName evidence="1">Uncharacterized protein</fullName>
    </submittedName>
</protein>
<organism evidence="1 2">
    <name type="scientific">Nitrosomonas aestuarii</name>
    <dbReference type="NCBI Taxonomy" id="52441"/>
    <lineage>
        <taxon>Bacteria</taxon>
        <taxon>Pseudomonadati</taxon>
        <taxon>Pseudomonadota</taxon>
        <taxon>Betaproteobacteria</taxon>
        <taxon>Nitrosomonadales</taxon>
        <taxon>Nitrosomonadaceae</taxon>
        <taxon>Nitrosomonas</taxon>
    </lineage>
</organism>